<sequence length="129" mass="14977">MTHDTSMTSARETDETLLYEIDAQSEAGREFQKLSTGPEKIQFLKENGVKTTKETGERIMIPGKEAWRHYNVGQLEYMFRADDDSGVESQLEKQCKDIRGIDEKKKFILKNATKIRVWPERIHRVDSLV</sequence>
<evidence type="ECO:0000313" key="2">
    <source>
        <dbReference type="Proteomes" id="UP000297777"/>
    </source>
</evidence>
<gene>
    <name evidence="1" type="ORF">BTUL_0083g00170</name>
</gene>
<name>A0A4Z1EJS4_9HELO</name>
<reference evidence="1 2" key="1">
    <citation type="submission" date="2017-12" db="EMBL/GenBank/DDBJ databases">
        <title>Comparative genomics of Botrytis spp.</title>
        <authorList>
            <person name="Valero-Jimenez C.A."/>
            <person name="Tapia P."/>
            <person name="Veloso J."/>
            <person name="Silva-Moreno E."/>
            <person name="Staats M."/>
            <person name="Valdes J.H."/>
            <person name="Van Kan J.A.L."/>
        </authorList>
    </citation>
    <scope>NUCLEOTIDE SEQUENCE [LARGE SCALE GENOMIC DNA]</scope>
    <source>
        <strain evidence="1 2">Bt9001</strain>
    </source>
</reference>
<keyword evidence="2" id="KW-1185">Reference proteome</keyword>
<dbReference type="Proteomes" id="UP000297777">
    <property type="component" value="Unassembled WGS sequence"/>
</dbReference>
<organism evidence="1 2">
    <name type="scientific">Botrytis tulipae</name>
    <dbReference type="NCBI Taxonomy" id="87230"/>
    <lineage>
        <taxon>Eukaryota</taxon>
        <taxon>Fungi</taxon>
        <taxon>Dikarya</taxon>
        <taxon>Ascomycota</taxon>
        <taxon>Pezizomycotina</taxon>
        <taxon>Leotiomycetes</taxon>
        <taxon>Helotiales</taxon>
        <taxon>Sclerotiniaceae</taxon>
        <taxon>Botrytis</taxon>
    </lineage>
</organism>
<dbReference type="AlphaFoldDB" id="A0A4Z1EJS4"/>
<evidence type="ECO:0000313" key="1">
    <source>
        <dbReference type="EMBL" id="TGO12714.1"/>
    </source>
</evidence>
<comment type="caution">
    <text evidence="1">The sequence shown here is derived from an EMBL/GenBank/DDBJ whole genome shotgun (WGS) entry which is preliminary data.</text>
</comment>
<dbReference type="EMBL" id="PQXH01000083">
    <property type="protein sequence ID" value="TGO12714.1"/>
    <property type="molecule type" value="Genomic_DNA"/>
</dbReference>
<accession>A0A4Z1EJS4</accession>
<proteinExistence type="predicted"/>
<protein>
    <submittedName>
        <fullName evidence="1">Uncharacterized protein</fullName>
    </submittedName>
</protein>